<evidence type="ECO:0000259" key="1">
    <source>
        <dbReference type="Pfam" id="PF09937"/>
    </source>
</evidence>
<dbReference type="AlphaFoldDB" id="A0AA38DQY9"/>
<evidence type="ECO:0000313" key="2">
    <source>
        <dbReference type="EMBL" id="HAT7591764.1"/>
    </source>
</evidence>
<evidence type="ECO:0000313" key="3">
    <source>
        <dbReference type="Proteomes" id="UP000867745"/>
    </source>
</evidence>
<feature type="domain" description="DUF2169" evidence="1">
    <location>
        <begin position="23"/>
        <end position="371"/>
    </location>
</feature>
<organism evidence="2 3">
    <name type="scientific">Citrobacter werkmanii</name>
    <dbReference type="NCBI Taxonomy" id="67827"/>
    <lineage>
        <taxon>Bacteria</taxon>
        <taxon>Pseudomonadati</taxon>
        <taxon>Pseudomonadota</taxon>
        <taxon>Gammaproteobacteria</taxon>
        <taxon>Enterobacterales</taxon>
        <taxon>Enterobacteriaceae</taxon>
        <taxon>Citrobacter</taxon>
        <taxon>Citrobacter freundii complex</taxon>
    </lineage>
</organism>
<dbReference type="InterPro" id="IPR018683">
    <property type="entry name" value="DUF2169"/>
</dbReference>
<reference evidence="2" key="1">
    <citation type="journal article" date="2018" name="Genome Biol.">
        <title>SKESA: strategic k-mer extension for scrupulous assemblies.</title>
        <authorList>
            <person name="Souvorov A."/>
            <person name="Agarwala R."/>
            <person name="Lipman D.J."/>
        </authorList>
    </citation>
    <scope>NUCLEOTIDE SEQUENCE</scope>
    <source>
        <strain evidence="2">RS189</strain>
    </source>
</reference>
<dbReference type="RefSeq" id="WP_137365670.1">
    <property type="nucleotide sequence ID" value="NZ_JAYMFA010000001.1"/>
</dbReference>
<dbReference type="EMBL" id="DACUGV010000001">
    <property type="protein sequence ID" value="HAT7591764.1"/>
    <property type="molecule type" value="Genomic_DNA"/>
</dbReference>
<sequence>MEFRNLTPFSVMQYRMLDQQDETYHVVALKVGFSLELCAEGVFQAQPLVNPPMPLCLTDEYEGELNASRVLQENDLAPFKPLCDVILNATVNAPADIPATDVDVGIQLITPEGQVLLDKRLHVIGERFLLRNSLTGQWSLSDPTPFTTLPLDYQYAFGGECRIEKESDAARNVPAKNQLTARQQAEHPQTDSPPLAHTVCVTNPQGQGYTERWYVDATRLTRVPAPQIMNPDHPFTLNEFQRCLDGRMDPSAPEFQPAGTGFLARSWEPRLRKAGTYNQHWLDSRHPGLPGDFDFGYWNGAPLDQQIPWPSPGLRFELQGLHPKGRITVQTPPHRAAVLLRMTDGTLIPQWMNADTLILDLDKMTLSITWRYLISTHAPIRVIEARYVTNPVQEEK</sequence>
<gene>
    <name evidence="2" type="ORF">JAW44_001480</name>
</gene>
<accession>A0AA38DQY9</accession>
<proteinExistence type="predicted"/>
<comment type="caution">
    <text evidence="2">The sequence shown here is derived from an EMBL/GenBank/DDBJ whole genome shotgun (WGS) entry which is preliminary data.</text>
</comment>
<dbReference type="Proteomes" id="UP000867745">
    <property type="component" value="Unassembled WGS sequence"/>
</dbReference>
<dbReference type="Pfam" id="PF09937">
    <property type="entry name" value="DUF2169"/>
    <property type="match status" value="1"/>
</dbReference>
<name>A0AA38DQY9_9ENTR</name>
<protein>
    <submittedName>
        <fullName evidence="2">DUF2169 domain-containing protein</fullName>
    </submittedName>
</protein>
<reference evidence="2" key="2">
    <citation type="submission" date="2020-11" db="EMBL/GenBank/DDBJ databases">
        <authorList>
            <consortium name="NCBI Pathogen Detection Project"/>
        </authorList>
    </citation>
    <scope>NUCLEOTIDE SEQUENCE</scope>
    <source>
        <strain evidence="2">RS189</strain>
    </source>
</reference>